<feature type="signal peptide" evidence="2">
    <location>
        <begin position="1"/>
        <end position="25"/>
    </location>
</feature>
<evidence type="ECO:0000256" key="2">
    <source>
        <dbReference type="SAM" id="SignalP"/>
    </source>
</evidence>
<feature type="compositionally biased region" description="Pro residues" evidence="1">
    <location>
        <begin position="67"/>
        <end position="81"/>
    </location>
</feature>
<dbReference type="EMBL" id="KI394600">
    <property type="protein sequence ID" value="ERN02470.1"/>
    <property type="molecule type" value="Genomic_DNA"/>
</dbReference>
<dbReference type="Gramene" id="ERN02470">
    <property type="protein sequence ID" value="ERN02470"/>
    <property type="gene ID" value="AMTR_s00213p00016120"/>
</dbReference>
<keyword evidence="2" id="KW-0732">Signal</keyword>
<name>W1P671_AMBTC</name>
<feature type="chain" id="PRO_5004807235" description="Extensin domain-containing protein" evidence="2">
    <location>
        <begin position="26"/>
        <end position="115"/>
    </location>
</feature>
<evidence type="ECO:0000313" key="3">
    <source>
        <dbReference type="EMBL" id="ERN02470.1"/>
    </source>
</evidence>
<sequence length="115" mass="12328">MQSARLNPSLPALLLLAAMLMLVDGGKPKFQDYSDVVQVTQRRTISPPPPPPPQANRLRRGKRSAPYSPPPPPNTPAPPSKMPHGKIGKPVISFAPPPPPPPPVAYPPPPPYSSR</sequence>
<protein>
    <recommendedName>
        <fullName evidence="5">Extensin domain-containing protein</fullName>
    </recommendedName>
</protein>
<dbReference type="OMA" id="PSKMPHG"/>
<keyword evidence="4" id="KW-1185">Reference proteome</keyword>
<dbReference type="HOGENOM" id="CLU_2112192_0_0_1"/>
<evidence type="ECO:0000256" key="1">
    <source>
        <dbReference type="SAM" id="MobiDB-lite"/>
    </source>
</evidence>
<feature type="compositionally biased region" description="Pro residues" evidence="1">
    <location>
        <begin position="95"/>
        <end position="115"/>
    </location>
</feature>
<evidence type="ECO:0008006" key="5">
    <source>
        <dbReference type="Google" id="ProtNLM"/>
    </source>
</evidence>
<dbReference type="AlphaFoldDB" id="W1P671"/>
<accession>W1P671</accession>
<feature type="region of interest" description="Disordered" evidence="1">
    <location>
        <begin position="38"/>
        <end position="115"/>
    </location>
</feature>
<organism evidence="3 4">
    <name type="scientific">Amborella trichopoda</name>
    <dbReference type="NCBI Taxonomy" id="13333"/>
    <lineage>
        <taxon>Eukaryota</taxon>
        <taxon>Viridiplantae</taxon>
        <taxon>Streptophyta</taxon>
        <taxon>Embryophyta</taxon>
        <taxon>Tracheophyta</taxon>
        <taxon>Spermatophyta</taxon>
        <taxon>Magnoliopsida</taxon>
        <taxon>Amborellales</taxon>
        <taxon>Amborellaceae</taxon>
        <taxon>Amborella</taxon>
    </lineage>
</organism>
<evidence type="ECO:0000313" key="4">
    <source>
        <dbReference type="Proteomes" id="UP000017836"/>
    </source>
</evidence>
<dbReference type="Proteomes" id="UP000017836">
    <property type="component" value="Unassembled WGS sequence"/>
</dbReference>
<reference evidence="4" key="1">
    <citation type="journal article" date="2013" name="Science">
        <title>The Amborella genome and the evolution of flowering plants.</title>
        <authorList>
            <consortium name="Amborella Genome Project"/>
        </authorList>
    </citation>
    <scope>NUCLEOTIDE SEQUENCE [LARGE SCALE GENOMIC DNA]</scope>
</reference>
<proteinExistence type="predicted"/>
<gene>
    <name evidence="3" type="ORF">AMTR_s00213p00016120</name>
</gene>